<dbReference type="Gene3D" id="3.20.20.140">
    <property type="entry name" value="Metal-dependent hydrolases"/>
    <property type="match status" value="1"/>
</dbReference>
<accession>A0A5K7YY18</accession>
<dbReference type="AlphaFoldDB" id="A0A5K7YY18"/>
<dbReference type="CDD" id="cd01300">
    <property type="entry name" value="YtcJ_like"/>
    <property type="match status" value="1"/>
</dbReference>
<proteinExistence type="predicted"/>
<dbReference type="Gene3D" id="3.10.310.70">
    <property type="match status" value="1"/>
</dbReference>
<dbReference type="Proteomes" id="UP000427769">
    <property type="component" value="Chromosome"/>
</dbReference>
<dbReference type="SUPFAM" id="SSF51556">
    <property type="entry name" value="Metallo-dependent hydrolases"/>
    <property type="match status" value="1"/>
</dbReference>
<dbReference type="RefSeq" id="WP_155303667.1">
    <property type="nucleotide sequence ID" value="NZ_AP021875.1"/>
</dbReference>
<dbReference type="GO" id="GO:0016810">
    <property type="term" value="F:hydrolase activity, acting on carbon-nitrogen (but not peptide) bonds"/>
    <property type="evidence" value="ECO:0007669"/>
    <property type="project" value="InterPro"/>
</dbReference>
<dbReference type="SUPFAM" id="SSF51338">
    <property type="entry name" value="Composite domain of metallo-dependent hydrolases"/>
    <property type="match status" value="1"/>
</dbReference>
<gene>
    <name evidence="2" type="ORF">DSCW_20790</name>
</gene>
<keyword evidence="2" id="KW-0378">Hydrolase</keyword>
<reference evidence="2 3" key="1">
    <citation type="submission" date="2019-11" db="EMBL/GenBank/DDBJ databases">
        <title>Comparative genomics of hydrocarbon-degrading Desulfosarcina strains.</title>
        <authorList>
            <person name="Watanabe M."/>
            <person name="Kojima H."/>
            <person name="Fukui M."/>
        </authorList>
    </citation>
    <scope>NUCLEOTIDE SEQUENCE [LARGE SCALE GENOMIC DNA]</scope>
    <source>
        <strain evidence="2 3">PP31</strain>
    </source>
</reference>
<dbReference type="PANTHER" id="PTHR22642">
    <property type="entry name" value="IMIDAZOLONEPROPIONASE"/>
    <property type="match status" value="1"/>
</dbReference>
<evidence type="ECO:0000313" key="2">
    <source>
        <dbReference type="EMBL" id="BBO74662.1"/>
    </source>
</evidence>
<dbReference type="InterPro" id="IPR033932">
    <property type="entry name" value="YtcJ-like"/>
</dbReference>
<evidence type="ECO:0000259" key="1">
    <source>
        <dbReference type="Pfam" id="PF07969"/>
    </source>
</evidence>
<protein>
    <submittedName>
        <fullName evidence="2">Amidohydrolase</fullName>
    </submittedName>
</protein>
<feature type="domain" description="Amidohydrolase 3" evidence="1">
    <location>
        <begin position="57"/>
        <end position="539"/>
    </location>
</feature>
<organism evidence="2 3">
    <name type="scientific">Desulfosarcina widdelii</name>
    <dbReference type="NCBI Taxonomy" id="947919"/>
    <lineage>
        <taxon>Bacteria</taxon>
        <taxon>Pseudomonadati</taxon>
        <taxon>Thermodesulfobacteriota</taxon>
        <taxon>Desulfobacteria</taxon>
        <taxon>Desulfobacterales</taxon>
        <taxon>Desulfosarcinaceae</taxon>
        <taxon>Desulfosarcina</taxon>
    </lineage>
</organism>
<keyword evidence="3" id="KW-1185">Reference proteome</keyword>
<dbReference type="PANTHER" id="PTHR22642:SF2">
    <property type="entry name" value="PROTEIN LONG AFTER FAR-RED 3"/>
    <property type="match status" value="1"/>
</dbReference>
<name>A0A5K7YY18_9BACT</name>
<dbReference type="EMBL" id="AP021875">
    <property type="protein sequence ID" value="BBO74662.1"/>
    <property type="molecule type" value="Genomic_DNA"/>
</dbReference>
<dbReference type="Gene3D" id="2.30.40.10">
    <property type="entry name" value="Urease, subunit C, domain 1"/>
    <property type="match status" value="1"/>
</dbReference>
<dbReference type="OrthoDB" id="5485695at2"/>
<dbReference type="InterPro" id="IPR011059">
    <property type="entry name" value="Metal-dep_hydrolase_composite"/>
</dbReference>
<dbReference type="InterPro" id="IPR013108">
    <property type="entry name" value="Amidohydro_3"/>
</dbReference>
<evidence type="ECO:0000313" key="3">
    <source>
        <dbReference type="Proteomes" id="UP000427769"/>
    </source>
</evidence>
<sequence length="542" mass="58878">MPSPLFSPDLIFFNGAIATQNSGQPFAQAVAVGNGRILAVGEDNDILKLAGAGTEKIDLDGRLVVPGFIDTHIHFYEWALNRQGLRLDDLTCIEDLASRLQQAAANQPTGRWIMGQGWNETDWTAPRMPTRDVLDKAAPDHPVLLWRCDLHLAAANSPALKLAGIDADTPDPPEGRIERDAAGNPTGILRELAINLARDAVAPPDSDQIMRAFADATGALHRRGVTGIVDVRLMNDKDGVSALQTFQKMDATGDLALRSWVSLPGEQLDAIIGLGLRTGFGGDRLRIGHVKYFSDGGMGARTAWMIDPFLDAECGMPLMDMDCLANDVDRADAAGLSVMIHAVGDRANRELIDLFENLESRRNRSGRPRPAISHRIEHVQMIRPEDADRLGRLHLALCVTPSNMVLDMNLIDAAVGEKGRWCYAFRRLLDTGAPVMFSSDCPVCDPAPLPAIHAAATRQRSDGTPQSGWHPEERITVAEALAAYTATPAKVHQANDLGVIAPGKKSDLVVLSENILEIEPSRISETRVDMTVFGGRIVHREI</sequence>
<dbReference type="Pfam" id="PF07969">
    <property type="entry name" value="Amidohydro_3"/>
    <property type="match status" value="1"/>
</dbReference>
<dbReference type="KEGG" id="dwd:DSCW_20790"/>
<dbReference type="InterPro" id="IPR032466">
    <property type="entry name" value="Metal_Hydrolase"/>
</dbReference>